<reference evidence="2" key="1">
    <citation type="submission" date="2015-01" db="EMBL/GenBank/DDBJ databases">
        <authorList>
            <person name="Manzoor Shahid"/>
            <person name="Zubair Saima"/>
        </authorList>
    </citation>
    <scope>NUCLEOTIDE SEQUENCE [LARGE SCALE GENOMIC DNA]</scope>
    <source>
        <strain evidence="2">V1</strain>
    </source>
</reference>
<dbReference type="EMBL" id="CDNC01000003">
    <property type="protein sequence ID" value="CEM60788.1"/>
    <property type="molecule type" value="Genomic_DNA"/>
</dbReference>
<organism evidence="1 2">
    <name type="scientific">Treponema phagedenis</name>
    <dbReference type="NCBI Taxonomy" id="162"/>
    <lineage>
        <taxon>Bacteria</taxon>
        <taxon>Pseudomonadati</taxon>
        <taxon>Spirochaetota</taxon>
        <taxon>Spirochaetia</taxon>
        <taxon>Spirochaetales</taxon>
        <taxon>Treponemataceae</taxon>
        <taxon>Treponema</taxon>
    </lineage>
</organism>
<keyword evidence="2" id="KW-1185">Reference proteome</keyword>
<proteinExistence type="predicted"/>
<dbReference type="Proteomes" id="UP000042527">
    <property type="component" value="Unassembled WGS sequence"/>
</dbReference>
<accession>A0A0B7GQR6</accession>
<protein>
    <submittedName>
        <fullName evidence="1">Uncharacterized protein</fullName>
    </submittedName>
</protein>
<name>A0A0B7GQR6_TREPH</name>
<evidence type="ECO:0000313" key="2">
    <source>
        <dbReference type="Proteomes" id="UP000042527"/>
    </source>
</evidence>
<gene>
    <name evidence="1" type="ORF">TPHV1_110014</name>
</gene>
<dbReference type="AlphaFoldDB" id="A0A0B7GQR6"/>
<sequence length="66" mass="7528">MLQGICVITSMLKCYRYQHQHKINRCLKASILNYKIEAFKLAATVNKKTKTTFRTTTDDSGSKQTG</sequence>
<evidence type="ECO:0000313" key="1">
    <source>
        <dbReference type="EMBL" id="CEM60788.1"/>
    </source>
</evidence>